<name>A0A1V5ZRM9_9BACT</name>
<comment type="caution">
    <text evidence="1">The sequence shown here is derived from an EMBL/GenBank/DDBJ whole genome shotgun (WGS) entry which is preliminary data.</text>
</comment>
<dbReference type="EMBL" id="MWDB01000001">
    <property type="protein sequence ID" value="OQB42662.1"/>
    <property type="molecule type" value="Genomic_DNA"/>
</dbReference>
<organism evidence="1">
    <name type="scientific">candidate division CPR1 bacterium ADurb.Bin160</name>
    <dbReference type="NCBI Taxonomy" id="1852826"/>
    <lineage>
        <taxon>Bacteria</taxon>
        <taxon>candidate division CPR1</taxon>
    </lineage>
</organism>
<dbReference type="AlphaFoldDB" id="A0A1V5ZRM9"/>
<sequence>MEKVEKIDCIKNLEIFAKKDLLPKTPEFFYMGSGIMSDGYDSYDWTGFYEQTEAILSGFNT</sequence>
<evidence type="ECO:0000313" key="1">
    <source>
        <dbReference type="EMBL" id="OQB42662.1"/>
    </source>
</evidence>
<dbReference type="Proteomes" id="UP000485621">
    <property type="component" value="Unassembled WGS sequence"/>
</dbReference>
<protein>
    <submittedName>
        <fullName evidence="1">Uncharacterized protein</fullName>
    </submittedName>
</protein>
<proteinExistence type="predicted"/>
<reference evidence="1" key="1">
    <citation type="submission" date="2017-02" db="EMBL/GenBank/DDBJ databases">
        <title>Delving into the versatile metabolic prowess of the omnipresent phylum Bacteroidetes.</title>
        <authorList>
            <person name="Nobu M.K."/>
            <person name="Mei R."/>
            <person name="Narihiro T."/>
            <person name="Kuroda K."/>
            <person name="Liu W.-T."/>
        </authorList>
    </citation>
    <scope>NUCLEOTIDE SEQUENCE</scope>
    <source>
        <strain evidence="1">ADurb.Bin160</strain>
    </source>
</reference>
<accession>A0A1V5ZRM9</accession>
<gene>
    <name evidence="1" type="ORF">BWY04_00099</name>
</gene>